<evidence type="ECO:0000256" key="16">
    <source>
        <dbReference type="SAM" id="MobiDB-lite"/>
    </source>
</evidence>
<dbReference type="Pfam" id="PF07714">
    <property type="entry name" value="PK_Tyr_Ser-Thr"/>
    <property type="match status" value="1"/>
</dbReference>
<evidence type="ECO:0000256" key="3">
    <source>
        <dbReference type="ARBA" id="ARBA00019839"/>
    </source>
</evidence>
<dbReference type="InterPro" id="IPR014756">
    <property type="entry name" value="Ig_E-set"/>
</dbReference>
<feature type="region of interest" description="Disordered" evidence="16">
    <location>
        <begin position="315"/>
        <end position="355"/>
    </location>
</feature>
<dbReference type="SMART" id="SM00429">
    <property type="entry name" value="IPT"/>
    <property type="match status" value="3"/>
</dbReference>
<dbReference type="PANTHER" id="PTHR22625:SF70">
    <property type="entry name" value="PLEXIN A, ISOFORM A"/>
    <property type="match status" value="1"/>
</dbReference>
<accession>A0A8B6CZL5</accession>
<dbReference type="SUPFAM" id="SSF56112">
    <property type="entry name" value="Protein kinase-like (PK-like)"/>
    <property type="match status" value="1"/>
</dbReference>
<evidence type="ECO:0000256" key="10">
    <source>
        <dbReference type="ARBA" id="ARBA00023180"/>
    </source>
</evidence>
<evidence type="ECO:0000256" key="15">
    <source>
        <dbReference type="PROSITE-ProRule" id="PRU00221"/>
    </source>
</evidence>
<keyword evidence="8" id="KW-0067">ATP-binding</keyword>
<keyword evidence="5" id="KW-0808">Transferase</keyword>
<dbReference type="SUPFAM" id="SSF81296">
    <property type="entry name" value="E set domains"/>
    <property type="match status" value="3"/>
</dbReference>
<dbReference type="InterPro" id="IPR013783">
    <property type="entry name" value="Ig-like_fold"/>
</dbReference>
<dbReference type="GO" id="GO:0017154">
    <property type="term" value="F:semaphorin receptor activity"/>
    <property type="evidence" value="ECO:0007669"/>
    <property type="project" value="InterPro"/>
</dbReference>
<dbReference type="InterPro" id="IPR016201">
    <property type="entry name" value="PSI"/>
</dbReference>
<dbReference type="InterPro" id="IPR041362">
    <property type="entry name" value="TIG2_plexin"/>
</dbReference>
<keyword evidence="4" id="KW-0597">Phosphoprotein</keyword>
<dbReference type="InterPro" id="IPR001680">
    <property type="entry name" value="WD40_rpt"/>
</dbReference>
<comment type="subcellular location">
    <subcellularLocation>
        <location evidence="2">Cytoplasmic vesicle</location>
        <location evidence="2">Autophagosome</location>
    </subcellularLocation>
    <subcellularLocation>
        <location evidence="1">Membrane</location>
        <topology evidence="1">Single-pass membrane protein</topology>
    </subcellularLocation>
</comment>
<dbReference type="PROSITE" id="PS50011">
    <property type="entry name" value="PROTEIN_KINASE_DOM"/>
    <property type="match status" value="1"/>
</dbReference>
<dbReference type="Pfam" id="PF01833">
    <property type="entry name" value="TIG"/>
    <property type="match status" value="2"/>
</dbReference>
<dbReference type="Proteomes" id="UP000596742">
    <property type="component" value="Unassembled WGS sequence"/>
</dbReference>
<feature type="region of interest" description="Disordered" evidence="16">
    <location>
        <begin position="410"/>
        <end position="442"/>
    </location>
</feature>
<evidence type="ECO:0000256" key="14">
    <source>
        <dbReference type="ARBA" id="ARBA00033136"/>
    </source>
</evidence>
<evidence type="ECO:0000256" key="4">
    <source>
        <dbReference type="ARBA" id="ARBA00022553"/>
    </source>
</evidence>
<evidence type="ECO:0000256" key="5">
    <source>
        <dbReference type="ARBA" id="ARBA00022679"/>
    </source>
</evidence>
<dbReference type="Gene3D" id="1.10.510.10">
    <property type="entry name" value="Transferase(Phosphotransferase) domain 1"/>
    <property type="match status" value="1"/>
</dbReference>
<name>A0A8B6CZL5_MYTGA</name>
<evidence type="ECO:0000256" key="8">
    <source>
        <dbReference type="ARBA" id="ARBA00022840"/>
    </source>
</evidence>
<evidence type="ECO:0000313" key="19">
    <source>
        <dbReference type="EMBL" id="VDI11942.1"/>
    </source>
</evidence>
<keyword evidence="17" id="KW-1133">Transmembrane helix</keyword>
<evidence type="ECO:0000259" key="18">
    <source>
        <dbReference type="PROSITE" id="PS50011"/>
    </source>
</evidence>
<evidence type="ECO:0000256" key="9">
    <source>
        <dbReference type="ARBA" id="ARBA00023137"/>
    </source>
</evidence>
<dbReference type="GO" id="GO:0005524">
    <property type="term" value="F:ATP binding"/>
    <property type="evidence" value="ECO:0007669"/>
    <property type="project" value="UniProtKB-KW"/>
</dbReference>
<sequence length="1377" mass="153976">MEKDIRLKRVASTFSVGSTSIRDVQFCPSNFNYFAFAAADEGGNVQIWDMRRLTSPEKQFTAHGGPMFCLDWHPSEPKWLATGGRDRTIKIWDHALGKLLYSVPTIASVARIKWRPERKYHIASCSLVIDFSINVWDVRRPYIPFASFEEHKNVATGIVWKKDDGHTFYSSGKDNFLYQHVFKDAIRPADKVVPDGLDVSVIGHVTQATKDKTKSLEKKKYSMFSKQPDKGDQFIDAKSFVFSYTNCHQLLSMEWFVNCAKQYILHGRSFEEMCEHNAQVSDQNDRFQVAQSWRMLKAIYTKPTVTKNLLRTESVMSNVSEKPKDKVNQPDTPKSTEKDKQTMDATSEDDDMTDTDLSSIARGQINPPVEWDILFGGADVEQSFPTFGHMENIGPDFKLPKEAFVPRHEIKDPSEVPKQNNQDSPPLSANETEANPANNHNSKVNEDINMLLLMKEVEISEFAFTDCVEQMLKYFAEETEQRDNIHCSFKYNAVSKVVPGSISSSSLTCDSVQFNFNATDSPSLIADFKITWGQNNYMLDNPNGISVRIFKCPLLVTNCGQCLSLQPEYECGWCGSYCSLQKHCNATWQDRSATCQNPLILRFSPSVGPIEGKTNVSISGINLGKTATDIQSGVTVAGVRCTVLPDHYQPSFMFKCETEPSGKAGSGPIKVTVGKIYTATSDNNFTFVEPQVLFLTPREGPRSGGTMITIGGTDLNAGTSVTVNVGGSPCEVDHVSMNTLSCLTSAQTGNDEAEIEVSFGGFKRLMTPKFTYKEDPEIQDVTPKKSILSGGIKIDVMGSRLNIVQKAEFFVEVENQKITSVCVGKNIGVAHWLTCRTPALSFPGENITHTNPKDIHYGFNLDGVTAYRNLSLTKGPMEYYPDPQIKDFRQVDGELKYKKEEPLIIKGNFNGIQQLVIRDVKVYVGMSVCGDIVSTDYSLNCTPPAKPKDVDSNGNAKVYVEFGNYHKVIGYVSYFEPENQDKPIALGIILGVVIPIIAIILLLAFCIIKRQRKNGPTKNAIPDMLKDYDTVKEEEDIGLLSVKADLNGQIPNSDSGPYIKELLSRISDEGMKQKISTYLVSRNQLDIGEIVAKGCYGNTYKADYKISADKDASEVTIKVLQGFPTDTDSVDNFVQHMVTYKDVQHDCLVPYIGVCLGAVDDPILVSYHITCTDLKSHVKDVSKNLTVADLLDISQQIVDGMVYLQDLGLVHGNLAARNCLITSNNKVKLTDYGYAQLFNAEFYLSENDKRQQIIKWFAQECLESFQFSTKSDVWSFGIVLWELLTRGVTPYPDVESKNIRDYLNSGKRLKKPRQCPESLYLLMLQCWTETPNDRPTFQDIQAEMKTFISKEDTNDVTEPLATKIEPGGSSEYLEVVG</sequence>
<protein>
    <recommendedName>
        <fullName evidence="3">Hepatocyte growth factor receptor</fullName>
    </recommendedName>
    <alternativeName>
        <fullName evidence="14">HGF/SF receptor</fullName>
    </alternativeName>
    <alternativeName>
        <fullName evidence="13">Proto-oncogene c-Met</fullName>
    </alternativeName>
    <alternativeName>
        <fullName evidence="11">Scatter factor receptor</fullName>
    </alternativeName>
    <alternativeName>
        <fullName evidence="12">Tyrosine-protein kinase Met</fullName>
    </alternativeName>
</protein>
<feature type="repeat" description="WD" evidence="15">
    <location>
        <begin position="60"/>
        <end position="102"/>
    </location>
</feature>
<evidence type="ECO:0000256" key="1">
    <source>
        <dbReference type="ARBA" id="ARBA00004167"/>
    </source>
</evidence>
<gene>
    <name evidence="19" type="ORF">MGAL_10B030709</name>
</gene>
<evidence type="ECO:0000256" key="13">
    <source>
        <dbReference type="ARBA" id="ARBA00033117"/>
    </source>
</evidence>
<dbReference type="Gene3D" id="2.130.10.10">
    <property type="entry name" value="YVTN repeat-like/Quinoprotein amine dehydrogenase"/>
    <property type="match status" value="1"/>
</dbReference>
<dbReference type="InterPro" id="IPR002909">
    <property type="entry name" value="IPT_dom"/>
</dbReference>
<keyword evidence="17" id="KW-0472">Membrane</keyword>
<dbReference type="PROSITE" id="PS50082">
    <property type="entry name" value="WD_REPEATS_2"/>
    <property type="match status" value="1"/>
</dbReference>
<evidence type="ECO:0000256" key="7">
    <source>
        <dbReference type="ARBA" id="ARBA00022777"/>
    </source>
</evidence>
<dbReference type="SUPFAM" id="SSF103575">
    <property type="entry name" value="Plexin repeat"/>
    <property type="match status" value="1"/>
</dbReference>
<feature type="domain" description="Protein kinase" evidence="18">
    <location>
        <begin position="1085"/>
        <end position="1348"/>
    </location>
</feature>
<evidence type="ECO:0000256" key="17">
    <source>
        <dbReference type="SAM" id="Phobius"/>
    </source>
</evidence>
<evidence type="ECO:0000256" key="12">
    <source>
        <dbReference type="ARBA" id="ARBA00033031"/>
    </source>
</evidence>
<dbReference type="SUPFAM" id="SSF50978">
    <property type="entry name" value="WD40 repeat-like"/>
    <property type="match status" value="1"/>
</dbReference>
<evidence type="ECO:0000256" key="6">
    <source>
        <dbReference type="ARBA" id="ARBA00022741"/>
    </source>
</evidence>
<keyword evidence="7" id="KW-0418">Kinase</keyword>
<evidence type="ECO:0000256" key="2">
    <source>
        <dbReference type="ARBA" id="ARBA00004419"/>
    </source>
</evidence>
<keyword evidence="20" id="KW-1185">Reference proteome</keyword>
<dbReference type="PANTHER" id="PTHR22625">
    <property type="entry name" value="PLEXIN"/>
    <property type="match status" value="1"/>
</dbReference>
<evidence type="ECO:0000313" key="20">
    <source>
        <dbReference type="Proteomes" id="UP000596742"/>
    </source>
</evidence>
<dbReference type="InterPro" id="IPR000719">
    <property type="entry name" value="Prot_kinase_dom"/>
</dbReference>
<evidence type="ECO:0000256" key="11">
    <source>
        <dbReference type="ARBA" id="ARBA00030820"/>
    </source>
</evidence>
<reference evidence="19" key="1">
    <citation type="submission" date="2018-11" db="EMBL/GenBank/DDBJ databases">
        <authorList>
            <person name="Alioto T."/>
            <person name="Alioto T."/>
        </authorList>
    </citation>
    <scope>NUCLEOTIDE SEQUENCE</scope>
</reference>
<dbReference type="GO" id="GO:0002116">
    <property type="term" value="C:semaphorin receptor complex"/>
    <property type="evidence" value="ECO:0007669"/>
    <property type="project" value="TreeGrafter"/>
</dbReference>
<dbReference type="InterPro" id="IPR011009">
    <property type="entry name" value="Kinase-like_dom_sf"/>
</dbReference>
<dbReference type="GO" id="GO:0005776">
    <property type="term" value="C:autophagosome"/>
    <property type="evidence" value="ECO:0007669"/>
    <property type="project" value="UniProtKB-SubCell"/>
</dbReference>
<keyword evidence="10" id="KW-0325">Glycoprotein</keyword>
<comment type="caution">
    <text evidence="19">The sequence shown here is derived from an EMBL/GenBank/DDBJ whole genome shotgun (WGS) entry which is preliminary data.</text>
</comment>
<keyword evidence="17" id="KW-0812">Transmembrane</keyword>
<dbReference type="CDD" id="cd01180">
    <property type="entry name" value="IPT_plexin_repeat1"/>
    <property type="match status" value="1"/>
</dbReference>
<dbReference type="InterPro" id="IPR036322">
    <property type="entry name" value="WD40_repeat_dom_sf"/>
</dbReference>
<proteinExistence type="predicted"/>
<dbReference type="PROSITE" id="PS50294">
    <property type="entry name" value="WD_REPEATS_REGION"/>
    <property type="match status" value="1"/>
</dbReference>
<dbReference type="GO" id="GO:0005886">
    <property type="term" value="C:plasma membrane"/>
    <property type="evidence" value="ECO:0007669"/>
    <property type="project" value="TreeGrafter"/>
</dbReference>
<dbReference type="PRINTS" id="PR00109">
    <property type="entry name" value="TYRKINASE"/>
</dbReference>
<feature type="compositionally biased region" description="Basic and acidic residues" evidence="16">
    <location>
        <begin position="321"/>
        <end position="342"/>
    </location>
</feature>
<dbReference type="FunFam" id="1.10.510.10:FF:000554">
    <property type="entry name" value="Predicted protein"/>
    <property type="match status" value="1"/>
</dbReference>
<dbReference type="Pfam" id="PF18020">
    <property type="entry name" value="TIG_2"/>
    <property type="match status" value="1"/>
</dbReference>
<feature type="compositionally biased region" description="Polar residues" evidence="16">
    <location>
        <begin position="417"/>
        <end position="442"/>
    </location>
</feature>
<dbReference type="GO" id="GO:0004713">
    <property type="term" value="F:protein tyrosine kinase activity"/>
    <property type="evidence" value="ECO:0007669"/>
    <property type="project" value="UniProtKB-KW"/>
</dbReference>
<keyword evidence="15" id="KW-0853">WD repeat</keyword>
<dbReference type="Gene3D" id="2.60.40.10">
    <property type="entry name" value="Immunoglobulins"/>
    <property type="match status" value="2"/>
</dbReference>
<dbReference type="SMART" id="SM00320">
    <property type="entry name" value="WD40"/>
    <property type="match status" value="4"/>
</dbReference>
<dbReference type="EMBL" id="UYJE01002571">
    <property type="protein sequence ID" value="VDI11942.1"/>
    <property type="molecule type" value="Genomic_DNA"/>
</dbReference>
<dbReference type="OrthoDB" id="125363at2759"/>
<dbReference type="GO" id="GO:0030334">
    <property type="term" value="P:regulation of cell migration"/>
    <property type="evidence" value="ECO:0007669"/>
    <property type="project" value="TreeGrafter"/>
</dbReference>
<keyword evidence="6" id="KW-0547">Nucleotide-binding</keyword>
<keyword evidence="9" id="KW-0829">Tyrosine-protein kinase</keyword>
<dbReference type="Pfam" id="PF00400">
    <property type="entry name" value="WD40"/>
    <property type="match status" value="1"/>
</dbReference>
<dbReference type="Gene3D" id="3.30.200.20">
    <property type="entry name" value="Phosphorylase Kinase, domain 1"/>
    <property type="match status" value="1"/>
</dbReference>
<dbReference type="InterPro" id="IPR031148">
    <property type="entry name" value="Plexin"/>
</dbReference>
<organism evidence="19 20">
    <name type="scientific">Mytilus galloprovincialis</name>
    <name type="common">Mediterranean mussel</name>
    <dbReference type="NCBI Taxonomy" id="29158"/>
    <lineage>
        <taxon>Eukaryota</taxon>
        <taxon>Metazoa</taxon>
        <taxon>Spiralia</taxon>
        <taxon>Lophotrochozoa</taxon>
        <taxon>Mollusca</taxon>
        <taxon>Bivalvia</taxon>
        <taxon>Autobranchia</taxon>
        <taxon>Pteriomorphia</taxon>
        <taxon>Mytilida</taxon>
        <taxon>Mytiloidea</taxon>
        <taxon>Mytilidae</taxon>
        <taxon>Mytilinae</taxon>
        <taxon>Mytilus</taxon>
    </lineage>
</organism>
<feature type="transmembrane region" description="Helical" evidence="17">
    <location>
        <begin position="984"/>
        <end position="1008"/>
    </location>
</feature>
<dbReference type="InterPro" id="IPR001245">
    <property type="entry name" value="Ser-Thr/Tyr_kinase_cat_dom"/>
</dbReference>
<dbReference type="SMART" id="SM00423">
    <property type="entry name" value="PSI"/>
    <property type="match status" value="1"/>
</dbReference>
<dbReference type="InterPro" id="IPR015943">
    <property type="entry name" value="WD40/YVTN_repeat-like_dom_sf"/>
</dbReference>
<dbReference type="CDD" id="cd00192">
    <property type="entry name" value="PTKc"/>
    <property type="match status" value="1"/>
</dbReference>